<evidence type="ECO:0000256" key="5">
    <source>
        <dbReference type="ARBA" id="ARBA00022927"/>
    </source>
</evidence>
<evidence type="ECO:0000256" key="3">
    <source>
        <dbReference type="ARBA" id="ARBA00022448"/>
    </source>
</evidence>
<comment type="similarity">
    <text evidence="2">Belongs to the syntaxin family.</text>
</comment>
<dbReference type="CDD" id="cd15841">
    <property type="entry name" value="SNARE_Qc"/>
    <property type="match status" value="1"/>
</dbReference>
<comment type="subcellular location">
    <subcellularLocation>
        <location evidence="10">Endomembrane system</location>
        <topology evidence="10">Single-pass membrane protein</topology>
    </subcellularLocation>
    <subcellularLocation>
        <location evidence="1">Golgi apparatus membrane</location>
    </subcellularLocation>
</comment>
<feature type="transmembrane region" description="Helical" evidence="14">
    <location>
        <begin position="218"/>
        <end position="240"/>
    </location>
</feature>
<feature type="region of interest" description="Disordered" evidence="13">
    <location>
        <begin position="99"/>
        <end position="131"/>
    </location>
</feature>
<evidence type="ECO:0000256" key="1">
    <source>
        <dbReference type="ARBA" id="ARBA00004394"/>
    </source>
</evidence>
<dbReference type="PANTHER" id="PTHR12791">
    <property type="entry name" value="GOLGI SNARE BET1-RELATED"/>
    <property type="match status" value="1"/>
</dbReference>
<organism evidence="16 17">
    <name type="scientific">Chlamydomonas schloesseri</name>
    <dbReference type="NCBI Taxonomy" id="2026947"/>
    <lineage>
        <taxon>Eukaryota</taxon>
        <taxon>Viridiplantae</taxon>
        <taxon>Chlorophyta</taxon>
        <taxon>core chlorophytes</taxon>
        <taxon>Chlorophyceae</taxon>
        <taxon>CS clade</taxon>
        <taxon>Chlamydomonadales</taxon>
        <taxon>Chlamydomonadaceae</taxon>
        <taxon>Chlamydomonas</taxon>
    </lineage>
</organism>
<keyword evidence="9 14" id="KW-0472">Membrane</keyword>
<dbReference type="OrthoDB" id="428895at2759"/>
<evidence type="ECO:0000259" key="15">
    <source>
        <dbReference type="PROSITE" id="PS50192"/>
    </source>
</evidence>
<comment type="caution">
    <text evidence="16">The sequence shown here is derived from an EMBL/GenBank/DDBJ whole genome shotgun (WGS) entry which is preliminary data.</text>
</comment>
<dbReference type="InterPro" id="IPR000727">
    <property type="entry name" value="T_SNARE_dom"/>
</dbReference>
<evidence type="ECO:0000313" key="16">
    <source>
        <dbReference type="EMBL" id="KAG2450701.1"/>
    </source>
</evidence>
<feature type="domain" description="T-SNARE coiled-coil homology" evidence="15">
    <location>
        <begin position="147"/>
        <end position="209"/>
    </location>
</feature>
<feature type="coiled-coil region" evidence="12">
    <location>
        <begin position="185"/>
        <end position="212"/>
    </location>
</feature>
<dbReference type="GO" id="GO:0006886">
    <property type="term" value="P:intracellular protein transport"/>
    <property type="evidence" value="ECO:0007669"/>
    <property type="project" value="InterPro"/>
</dbReference>
<evidence type="ECO:0000256" key="2">
    <source>
        <dbReference type="ARBA" id="ARBA00009063"/>
    </source>
</evidence>
<dbReference type="FunFam" id="1.20.5.110:FF:000030">
    <property type="entry name" value="syntaxin-51 isoform X2"/>
    <property type="match status" value="1"/>
</dbReference>
<evidence type="ECO:0000256" key="14">
    <source>
        <dbReference type="SAM" id="Phobius"/>
    </source>
</evidence>
<dbReference type="Proteomes" id="UP000613740">
    <property type="component" value="Unassembled WGS sequence"/>
</dbReference>
<dbReference type="SUPFAM" id="SSF58038">
    <property type="entry name" value="SNARE fusion complex"/>
    <property type="match status" value="1"/>
</dbReference>
<sequence>MPSGFRLDTDGWTKEFDECKQLAQETLQLIQERNLRHPNGGPEASRLSAAARKKLGTLGVQLDKLLRWLDSPEAESLSEPEKNRRRDLIYDLRSRREGMQMSIKRSTGQGDRDALFSGAGPSGGPLPPRETEATAELDNRGLLGLQQAVMRRQDEELAAMEKTVASTKHIALAIGEEVDLQTRLLDDLADDVDVTQSRLKAATAKVKQLMRDRGNCRLGVCVFLLIVTLVVVIILTVKLARFL</sequence>
<accession>A0A835WNH0</accession>
<reference evidence="16" key="1">
    <citation type="journal article" date="2020" name="bioRxiv">
        <title>Comparative genomics of Chlamydomonas.</title>
        <authorList>
            <person name="Craig R.J."/>
            <person name="Hasan A.R."/>
            <person name="Ness R.W."/>
            <person name="Keightley P.D."/>
        </authorList>
    </citation>
    <scope>NUCLEOTIDE SEQUENCE</scope>
    <source>
        <strain evidence="16">CCAP 11/173</strain>
    </source>
</reference>
<dbReference type="EMBL" id="JAEHOD010000010">
    <property type="protein sequence ID" value="KAG2450701.1"/>
    <property type="molecule type" value="Genomic_DNA"/>
</dbReference>
<keyword evidence="6 14" id="KW-1133">Transmembrane helix</keyword>
<dbReference type="GO" id="GO:0000139">
    <property type="term" value="C:Golgi membrane"/>
    <property type="evidence" value="ECO:0007669"/>
    <property type="project" value="UniProtKB-SubCell"/>
</dbReference>
<dbReference type="AlphaFoldDB" id="A0A835WNH0"/>
<evidence type="ECO:0000313" key="17">
    <source>
        <dbReference type="Proteomes" id="UP000613740"/>
    </source>
</evidence>
<proteinExistence type="inferred from homology"/>
<dbReference type="PROSITE" id="PS00914">
    <property type="entry name" value="SYNTAXIN"/>
    <property type="match status" value="1"/>
</dbReference>
<dbReference type="GO" id="GO:0005484">
    <property type="term" value="F:SNAP receptor activity"/>
    <property type="evidence" value="ECO:0007669"/>
    <property type="project" value="InterPro"/>
</dbReference>
<evidence type="ECO:0000256" key="7">
    <source>
        <dbReference type="ARBA" id="ARBA00023034"/>
    </source>
</evidence>
<dbReference type="Gene3D" id="1.20.5.110">
    <property type="match status" value="1"/>
</dbReference>
<gene>
    <name evidence="16" type="ORF">HYH02_004539</name>
</gene>
<evidence type="ECO:0000256" key="13">
    <source>
        <dbReference type="SAM" id="MobiDB-lite"/>
    </source>
</evidence>
<evidence type="ECO:0000256" key="9">
    <source>
        <dbReference type="ARBA" id="ARBA00023136"/>
    </source>
</evidence>
<evidence type="ECO:0000256" key="12">
    <source>
        <dbReference type="SAM" id="Coils"/>
    </source>
</evidence>
<keyword evidence="8 12" id="KW-0175">Coiled coil</keyword>
<dbReference type="PROSITE" id="PS50192">
    <property type="entry name" value="T_SNARE"/>
    <property type="match status" value="1"/>
</dbReference>
<keyword evidence="4 14" id="KW-0812">Transmembrane</keyword>
<evidence type="ECO:0000256" key="6">
    <source>
        <dbReference type="ARBA" id="ARBA00022989"/>
    </source>
</evidence>
<protein>
    <recommendedName>
        <fullName evidence="15">t-SNARE coiled-coil homology domain-containing protein</fullName>
    </recommendedName>
</protein>
<keyword evidence="5" id="KW-0653">Protein transport</keyword>
<dbReference type="InterPro" id="IPR006012">
    <property type="entry name" value="Syntaxin/epimorphin_CS"/>
</dbReference>
<keyword evidence="7" id="KW-0333">Golgi apparatus</keyword>
<evidence type="ECO:0000256" key="4">
    <source>
        <dbReference type="ARBA" id="ARBA00022692"/>
    </source>
</evidence>
<dbReference type="SMART" id="SM00397">
    <property type="entry name" value="t_SNARE"/>
    <property type="match status" value="1"/>
</dbReference>
<evidence type="ECO:0000256" key="11">
    <source>
        <dbReference type="ARBA" id="ARBA00054128"/>
    </source>
</evidence>
<evidence type="ECO:0000256" key="8">
    <source>
        <dbReference type="ARBA" id="ARBA00023054"/>
    </source>
</evidence>
<name>A0A835WNH0_9CHLO</name>
<comment type="function">
    <text evidence="11">Vesicle trafficking protein that functions in the secretory pathway.</text>
</comment>
<keyword evidence="3" id="KW-0813">Transport</keyword>
<keyword evidence="17" id="KW-1185">Reference proteome</keyword>
<evidence type="ECO:0000256" key="10">
    <source>
        <dbReference type="ARBA" id="ARBA00037847"/>
    </source>
</evidence>
<dbReference type="Pfam" id="PF05739">
    <property type="entry name" value="SNARE"/>
    <property type="match status" value="1"/>
</dbReference>